<protein>
    <recommendedName>
        <fullName evidence="2">Electron transfer flavoprotein alpha/beta-subunit N-terminal domain-containing protein</fullName>
    </recommendedName>
</protein>
<evidence type="ECO:0000313" key="3">
    <source>
        <dbReference type="EMBL" id="MEW9310681.1"/>
    </source>
</evidence>
<accession>A0ABV3PYC9</accession>
<dbReference type="InterPro" id="IPR014730">
    <property type="entry name" value="ETF_a/b_N"/>
</dbReference>
<gene>
    <name evidence="3" type="ORF">ABXS05_34425</name>
</gene>
<proteinExistence type="predicted"/>
<dbReference type="SUPFAM" id="SSF52402">
    <property type="entry name" value="Adenine nucleotide alpha hydrolases-like"/>
    <property type="match status" value="1"/>
</dbReference>
<feature type="domain" description="Electron transfer flavoprotein alpha/beta-subunit N-terminal" evidence="2">
    <location>
        <begin position="23"/>
        <end position="176"/>
    </location>
</feature>
<dbReference type="EMBL" id="JBFNQD010000033">
    <property type="protein sequence ID" value="MEW9310681.1"/>
    <property type="molecule type" value="Genomic_DNA"/>
</dbReference>
<dbReference type="Pfam" id="PF01012">
    <property type="entry name" value="ETF"/>
    <property type="match status" value="1"/>
</dbReference>
<keyword evidence="1" id="KW-0249">Electron transport</keyword>
<sequence length="261" mass="27163">MADLSIAVLLSAGRHPVTGRSRAADSDARALRLALALAQKEAVLTVLHAGQHDEPALGDYLGMGLDTLTVLGPLTQADDAVPVLADALRTASPDIVLCGTTAEHGEGSGMLPYLIAQDLCMPCIANVTDLVREENGLTVLAAEPAGRRRRFRLTAGAVLAVGAAASAPLQVAWGRTRQGKILIHRAGASIDAARASWTLRPFRIRPARIFAGPDSMGGKRIVQGVPPSEAAAEIRAFLQQAGVMRAGNSTSTIHAPPERAG</sequence>
<dbReference type="RefSeq" id="WP_367627030.1">
    <property type="nucleotide sequence ID" value="NZ_JBFNQD010000033.1"/>
</dbReference>
<comment type="caution">
    <text evidence="3">The sequence shown here is derived from an EMBL/GenBank/DDBJ whole genome shotgun (WGS) entry which is preliminary data.</text>
</comment>
<evidence type="ECO:0000259" key="2">
    <source>
        <dbReference type="Pfam" id="PF01012"/>
    </source>
</evidence>
<dbReference type="Proteomes" id="UP001555786">
    <property type="component" value="Unassembled WGS sequence"/>
</dbReference>
<keyword evidence="4" id="KW-1185">Reference proteome</keyword>
<keyword evidence="1" id="KW-0813">Transport</keyword>
<name>A0ABV3PYC9_9HYPH</name>
<reference evidence="3 4" key="1">
    <citation type="submission" date="2024-07" db="EMBL/GenBank/DDBJ databases">
        <title>Description of Labrys sedimenti sp. nov., isolated from a diclofenac-degrading enrichment culture.</title>
        <authorList>
            <person name="Tancsics A."/>
            <person name="Csepanyi A."/>
        </authorList>
    </citation>
    <scope>NUCLEOTIDE SEQUENCE [LARGE SCALE GENOMIC DNA]</scope>
    <source>
        <strain evidence="3 4">LMG 23578</strain>
    </source>
</reference>
<evidence type="ECO:0000313" key="4">
    <source>
        <dbReference type="Proteomes" id="UP001555786"/>
    </source>
</evidence>
<evidence type="ECO:0000256" key="1">
    <source>
        <dbReference type="ARBA" id="ARBA00022982"/>
    </source>
</evidence>
<organism evidence="3 4">
    <name type="scientific">Labrys neptuniae</name>
    <dbReference type="NCBI Taxonomy" id="376174"/>
    <lineage>
        <taxon>Bacteria</taxon>
        <taxon>Pseudomonadati</taxon>
        <taxon>Pseudomonadota</taxon>
        <taxon>Alphaproteobacteria</taxon>
        <taxon>Hyphomicrobiales</taxon>
        <taxon>Xanthobacteraceae</taxon>
        <taxon>Labrys</taxon>
    </lineage>
</organism>
<dbReference type="Gene3D" id="3.40.50.620">
    <property type="entry name" value="HUPs"/>
    <property type="match status" value="1"/>
</dbReference>
<dbReference type="InterPro" id="IPR014729">
    <property type="entry name" value="Rossmann-like_a/b/a_fold"/>
</dbReference>